<feature type="compositionally biased region" description="Low complexity" evidence="3">
    <location>
        <begin position="675"/>
        <end position="712"/>
    </location>
</feature>
<accession>A0A6J1SBC9</accession>
<dbReference type="Proteomes" id="UP000504606">
    <property type="component" value="Unplaced"/>
</dbReference>
<dbReference type="SMART" id="SM00369">
    <property type="entry name" value="LRR_TYP"/>
    <property type="match status" value="11"/>
</dbReference>
<protein>
    <submittedName>
        <fullName evidence="6">Leucine-rich repeat-containing protein 15</fullName>
    </submittedName>
</protein>
<dbReference type="InterPro" id="IPR003591">
    <property type="entry name" value="Leu-rich_rpt_typical-subtyp"/>
</dbReference>
<dbReference type="AlphaFoldDB" id="A0A6J1SBC9"/>
<keyword evidence="2" id="KW-0677">Repeat</keyword>
<dbReference type="InterPro" id="IPR001611">
    <property type="entry name" value="Leu-rich_rpt"/>
</dbReference>
<dbReference type="OrthoDB" id="442066at2759"/>
<keyword evidence="4" id="KW-0732">Signal</keyword>
<feature type="region of interest" description="Disordered" evidence="3">
    <location>
        <begin position="807"/>
        <end position="906"/>
    </location>
</feature>
<dbReference type="KEGG" id="foc:113206200"/>
<feature type="compositionally biased region" description="Low complexity" evidence="3">
    <location>
        <begin position="649"/>
        <end position="667"/>
    </location>
</feature>
<dbReference type="CTD" id="38845"/>
<proteinExistence type="predicted"/>
<dbReference type="GeneID" id="113206200"/>
<dbReference type="InterPro" id="IPR032675">
    <property type="entry name" value="LRR_dom_sf"/>
</dbReference>
<gene>
    <name evidence="6" type="primary">LOC113206200</name>
</gene>
<dbReference type="RefSeq" id="XP_026277953.1">
    <property type="nucleotide sequence ID" value="XM_026422168.2"/>
</dbReference>
<feature type="signal peptide" evidence="4">
    <location>
        <begin position="1"/>
        <end position="44"/>
    </location>
</feature>
<dbReference type="PANTHER" id="PTHR24366:SF96">
    <property type="entry name" value="LEUCINE RICH REPEAT CONTAINING 53"/>
    <property type="match status" value="1"/>
</dbReference>
<dbReference type="Gene3D" id="3.80.10.10">
    <property type="entry name" value="Ribonuclease Inhibitor"/>
    <property type="match status" value="3"/>
</dbReference>
<evidence type="ECO:0000313" key="5">
    <source>
        <dbReference type="Proteomes" id="UP000504606"/>
    </source>
</evidence>
<dbReference type="Pfam" id="PF13855">
    <property type="entry name" value="LRR_8"/>
    <property type="match status" value="4"/>
</dbReference>
<evidence type="ECO:0000256" key="3">
    <source>
        <dbReference type="SAM" id="MobiDB-lite"/>
    </source>
</evidence>
<dbReference type="SUPFAM" id="SSF52058">
    <property type="entry name" value="L domain-like"/>
    <property type="match status" value="2"/>
</dbReference>
<dbReference type="SMART" id="SM00365">
    <property type="entry name" value="LRR_SD22"/>
    <property type="match status" value="5"/>
</dbReference>
<dbReference type="PROSITE" id="PS51450">
    <property type="entry name" value="LRR"/>
    <property type="match status" value="2"/>
</dbReference>
<evidence type="ECO:0000256" key="1">
    <source>
        <dbReference type="ARBA" id="ARBA00022614"/>
    </source>
</evidence>
<organism evidence="5 6">
    <name type="scientific">Frankliniella occidentalis</name>
    <name type="common">Western flower thrips</name>
    <name type="synonym">Euthrips occidentalis</name>
    <dbReference type="NCBI Taxonomy" id="133901"/>
    <lineage>
        <taxon>Eukaryota</taxon>
        <taxon>Metazoa</taxon>
        <taxon>Ecdysozoa</taxon>
        <taxon>Arthropoda</taxon>
        <taxon>Hexapoda</taxon>
        <taxon>Insecta</taxon>
        <taxon>Pterygota</taxon>
        <taxon>Neoptera</taxon>
        <taxon>Paraneoptera</taxon>
        <taxon>Thysanoptera</taxon>
        <taxon>Terebrantia</taxon>
        <taxon>Thripoidea</taxon>
        <taxon>Thripidae</taxon>
        <taxon>Frankliniella</taxon>
    </lineage>
</organism>
<name>A0A6J1SBC9_FRAOC</name>
<evidence type="ECO:0000256" key="4">
    <source>
        <dbReference type="SAM" id="SignalP"/>
    </source>
</evidence>
<evidence type="ECO:0000256" key="2">
    <source>
        <dbReference type="ARBA" id="ARBA00022737"/>
    </source>
</evidence>
<keyword evidence="5" id="KW-1185">Reference proteome</keyword>
<evidence type="ECO:0000313" key="6">
    <source>
        <dbReference type="RefSeq" id="XP_026277953.1"/>
    </source>
</evidence>
<feature type="chain" id="PRO_5027010176" evidence="4">
    <location>
        <begin position="45"/>
        <end position="940"/>
    </location>
</feature>
<feature type="region of interest" description="Disordered" evidence="3">
    <location>
        <begin position="646"/>
        <end position="738"/>
    </location>
</feature>
<sequence>MLLLLWAPPAPAAFASPRPRTSRGWSPWWLPALVLALAIQGAQAARGSVHCAERRDITPCTCNPMTRSRSIEVMCERMTSFGQVVTALHGRFQPGVHIALSVSFSQLDDIPERGFDELGLSVTKLTLKGNKLSQLPEEAFAGLNGTSYLNLADNALPEIPTPVLALMPKVRTLDLSCSRVTTVRTQDLQVLPELQHLVLVGNALTTLEKGSIPKTLKHLHLGRNELKHLNGTLRELLDLEWLFLNFNQLSTLDGELPERGMEKLHLVFVANNRLERLPDELRFCPRLETMLASNNSIVSLNGVFSRARRLQLLELGYNKIRTLAEDDFLEAENIEELHLGNNEIESLNSSLLRIRELNLLNLTHNRLTEFSLQEIHGLQRLKIVDLTYNRIARLSGRMENVVDSETRVEELRLEYNALVSLDGALGGIQGLERLNLSHNMLASISPDDLIGLDQLKALDVSFNQLHTLEETSKTFMPALEELMASHNLLTSLERDFHGLPALCRADLSSNNISRIHQELTAKTRCKVHGVNSVLRIVLYDNPVRCDEQLARALLVFQTNLTELQGVPTCTLTLPQMLLLSVGVQGVQGVQVPMGSLSMPVHVPVQMPVLPAMYSGVSGVMGVPGAPAPALMLNGYPIAPLQPLAPPVAPTTTTTTTSTTTTTTTTTTTPPPPPETTTSEATELTTGPTTTVTPQVTEEVTTALPPSTTTTTPEVSEPGAGLPSGPEESPDSESESVPVAAPELEAVPEAVPAPLVPLPAITLPEEDDRLVVPVLKELPPVIQLLQPEVSVQPSKDLPRLVDDELLVLAAAPLPPPPPPTAPPSSTSTPPTAPPAPPPSQQPPEEPPESPKVDESGDEPPDEPAGKAPPPASTTPSTAAAAEPPPQPPPAPQPALEPMAADSPPEMSELQPLILIKLLNETALPVPLPDALPLEPTAPGAA</sequence>
<feature type="compositionally biased region" description="Pro residues" evidence="3">
    <location>
        <begin position="811"/>
        <end position="821"/>
    </location>
</feature>
<keyword evidence="1" id="KW-0433">Leucine-rich repeat</keyword>
<feature type="compositionally biased region" description="Pro residues" evidence="3">
    <location>
        <begin position="881"/>
        <end position="893"/>
    </location>
</feature>
<dbReference type="PANTHER" id="PTHR24366">
    <property type="entry name" value="IG(IMMUNOGLOBULIN) AND LRR(LEUCINE RICH REPEAT) DOMAINS"/>
    <property type="match status" value="1"/>
</dbReference>
<reference evidence="6" key="1">
    <citation type="submission" date="2025-08" db="UniProtKB">
        <authorList>
            <consortium name="RefSeq"/>
        </authorList>
    </citation>
    <scope>IDENTIFICATION</scope>
    <source>
        <tissue evidence="6">Whole organism</tissue>
    </source>
</reference>
<feature type="compositionally biased region" description="Pro residues" evidence="3">
    <location>
        <begin position="829"/>
        <end position="843"/>
    </location>
</feature>